<keyword evidence="2" id="KW-0732">Signal</keyword>
<comment type="caution">
    <text evidence="5">The sequence shown here is derived from an EMBL/GenBank/DDBJ whole genome shotgun (WGS) entry which is preliminary data.</text>
</comment>
<dbReference type="PANTHER" id="PTHR47572:SF4">
    <property type="entry name" value="LACTONASE DRP35"/>
    <property type="match status" value="1"/>
</dbReference>
<feature type="chain" id="PRO_5046749356" evidence="2">
    <location>
        <begin position="26"/>
        <end position="1010"/>
    </location>
</feature>
<dbReference type="InterPro" id="IPR011042">
    <property type="entry name" value="6-blade_b-propeller_TolB-like"/>
</dbReference>
<feature type="signal peptide" evidence="2">
    <location>
        <begin position="1"/>
        <end position="25"/>
    </location>
</feature>
<keyword evidence="6" id="KW-1185">Reference proteome</keyword>
<dbReference type="PROSITE" id="PS51318">
    <property type="entry name" value="TAT"/>
    <property type="match status" value="1"/>
</dbReference>
<dbReference type="InterPro" id="IPR051262">
    <property type="entry name" value="SMP-30/CGR1_Lactonase"/>
</dbReference>
<evidence type="ECO:0000256" key="1">
    <source>
        <dbReference type="ARBA" id="ARBA00022801"/>
    </source>
</evidence>
<dbReference type="SUPFAM" id="SSF51126">
    <property type="entry name" value="Pectin lyase-like"/>
    <property type="match status" value="3"/>
</dbReference>
<keyword evidence="1 5" id="KW-0378">Hydrolase</keyword>
<sequence length="1010" mass="109230">MTFRRTGLFAIALAALLAAAGGAFAAPPAASVSAYQTLPDDPRAIVVKATGDGVADDSDALQQAIDSAANANRGGVVFLPAGRYRITRTIIIPIAVRVYGIGQTRPVLVLAANTPGFQKGVANMVIFTGADSYRIGGIAQPVPSAVPAPGTPGAKPLQDANSATFYSVLSNVDFEVGDGNPAAAGVRMHTAQHSNLSHIDFRMGSGLAGIYQVGNYAYDLHFHGGRYGILAEKTSPAWQFTLLDSTFDSQRDAAVREHEANLTLVNSDIRNTPVGIEIDRGYGDWLWGSNVRFENVSKAGVVISNENNVYTQIGFEKISAKNMPVFAHFRDSGRAVAGKGASYQVNEFTHGLKIDTLGAPGRFDTKVNMTAGTANVKEERVRRYLPPVSEWASVHSFGAKGDGIADDTAALQKAIDTKRVVYLPLGVYAVTDTLRMKPDTVLIGLHPSQTLLRIPNGSPNFQGADTPKALLESAEGGDAVVTGIGIQTGEVNNRAVGILWRAGEKSLMDDIRIMWGFGLPGDTYKKSDRFDTAAWWDRQYPSVWVTDGGGGTFTGIWSPAGHAQAAFYVTNTKTPGRVYELSAEHHIRNEIVLDGVENWEFHAPQTEEEVRDGMDSVSLDIRNSKNLLFANYHGYRVTRSIKPAPSAIKITNSSDIRFRNVAVNAESGFPTCDENGCTAYLRASKYPYENAITDVTHRLEVRERMFAVLDYTGKQTRAPAAPTKAKVDKLEDGFYSIAGAAVDSKGRLYFIDRWFKNIYSYAQGEGLKMVSNYPLDPINLAVDGSDNLLVLSSAGKEATVYSLKPNLPGATISLIPPTASGARPNARVAIPVNFWKNGEFWDQLNYDTMEFTTLNEMFVQEVAKPKAREYVSPDGSLVLPAFRVTRQGPLDHLGYRWSDLLDTHGFVYAKVGQRAVFTNSSENITYSGLVGAGGAITDLKKVADRGGESAAVGPDGTVYVANGQIFIYGPDGKQTGRIDVPARPLQLIFGGADRRTLFILTHHALYATRI</sequence>
<organism evidence="5 6">
    <name type="scientific">Roseateles paludis</name>
    <dbReference type="NCBI Taxonomy" id="3145238"/>
    <lineage>
        <taxon>Bacteria</taxon>
        <taxon>Pseudomonadati</taxon>
        <taxon>Pseudomonadota</taxon>
        <taxon>Betaproteobacteria</taxon>
        <taxon>Burkholderiales</taxon>
        <taxon>Sphaerotilaceae</taxon>
        <taxon>Roseateles</taxon>
    </lineage>
</organism>
<evidence type="ECO:0000256" key="2">
    <source>
        <dbReference type="SAM" id="SignalP"/>
    </source>
</evidence>
<evidence type="ECO:0000259" key="3">
    <source>
        <dbReference type="Pfam" id="PF08450"/>
    </source>
</evidence>
<dbReference type="Pfam" id="PF08450">
    <property type="entry name" value="SGL"/>
    <property type="match status" value="1"/>
</dbReference>
<dbReference type="Gene3D" id="2.120.10.30">
    <property type="entry name" value="TolB, C-terminal domain"/>
    <property type="match status" value="2"/>
</dbReference>
<dbReference type="InterPro" id="IPR011050">
    <property type="entry name" value="Pectin_lyase_fold/virulence"/>
</dbReference>
<evidence type="ECO:0000313" key="6">
    <source>
        <dbReference type="Proteomes" id="UP001495147"/>
    </source>
</evidence>
<dbReference type="SUPFAM" id="SSF63829">
    <property type="entry name" value="Calcium-dependent phosphotriesterase"/>
    <property type="match status" value="1"/>
</dbReference>
<dbReference type="InterPro" id="IPR006311">
    <property type="entry name" value="TAT_signal"/>
</dbReference>
<feature type="domain" description="Rhamnogalacturonase A/B/Epimerase-like pectate lyase" evidence="4">
    <location>
        <begin position="49"/>
        <end position="277"/>
    </location>
</feature>
<dbReference type="RefSeq" id="WP_347705893.1">
    <property type="nucleotide sequence ID" value="NZ_JBDPZD010000005.1"/>
</dbReference>
<evidence type="ECO:0000313" key="5">
    <source>
        <dbReference type="EMBL" id="MEO3693073.1"/>
    </source>
</evidence>
<proteinExistence type="predicted"/>
<accession>A0ABV0G5S8</accession>
<gene>
    <name evidence="5" type="ORF">ABDJ85_16495</name>
</gene>
<dbReference type="InterPro" id="IPR024535">
    <property type="entry name" value="RHGA/B-epi-like_pectate_lyase"/>
</dbReference>
<dbReference type="InterPro" id="IPR013658">
    <property type="entry name" value="SGL"/>
</dbReference>
<dbReference type="PANTHER" id="PTHR47572">
    <property type="entry name" value="LIPOPROTEIN-RELATED"/>
    <property type="match status" value="1"/>
</dbReference>
<protein>
    <submittedName>
        <fullName evidence="5">Glycosyl hydrolase family 28-related protein</fullName>
    </submittedName>
</protein>
<feature type="domain" description="Rhamnogalacturonase A/B/Epimerase-like pectate lyase" evidence="4">
    <location>
        <begin position="391"/>
        <end position="445"/>
    </location>
</feature>
<name>A0ABV0G5S8_9BURK</name>
<dbReference type="Proteomes" id="UP001495147">
    <property type="component" value="Unassembled WGS sequence"/>
</dbReference>
<dbReference type="EMBL" id="JBDPZD010000005">
    <property type="protein sequence ID" value="MEO3693073.1"/>
    <property type="molecule type" value="Genomic_DNA"/>
</dbReference>
<feature type="domain" description="SMP-30/Gluconolactonase/LRE-like region" evidence="3">
    <location>
        <begin position="949"/>
        <end position="1002"/>
    </location>
</feature>
<evidence type="ECO:0000259" key="4">
    <source>
        <dbReference type="Pfam" id="PF12708"/>
    </source>
</evidence>
<reference evidence="5 6" key="1">
    <citation type="submission" date="2024-05" db="EMBL/GenBank/DDBJ databases">
        <title>Roseateles sp. DJS-2-20 16S ribosomal RNA gene Genome sequencing and assembly.</title>
        <authorList>
            <person name="Woo H."/>
        </authorList>
    </citation>
    <scope>NUCLEOTIDE SEQUENCE [LARGE SCALE GENOMIC DNA]</scope>
    <source>
        <strain evidence="5 6">DJS-2-20</strain>
    </source>
</reference>
<dbReference type="GO" id="GO:0016787">
    <property type="term" value="F:hydrolase activity"/>
    <property type="evidence" value="ECO:0007669"/>
    <property type="project" value="UniProtKB-KW"/>
</dbReference>
<dbReference type="InterPro" id="IPR012334">
    <property type="entry name" value="Pectin_lyas_fold"/>
</dbReference>
<dbReference type="Pfam" id="PF12708">
    <property type="entry name" value="Pect-lyase_RHGA_epim"/>
    <property type="match status" value="2"/>
</dbReference>
<dbReference type="Gene3D" id="2.160.20.10">
    <property type="entry name" value="Single-stranded right-handed beta-helix, Pectin lyase-like"/>
    <property type="match status" value="2"/>
</dbReference>